<sequence>TTVPVSRMFDRLRNMSMNVVESDYTTHTDVQHPVVSRPPFTTLNISFPNNNDENSHRSYLLAKHLRLHSRSVHNTLSATSEPSIL</sequence>
<accession>A0A699V951</accession>
<organism evidence="1">
    <name type="scientific">Tanacetum cinerariifolium</name>
    <name type="common">Dalmatian daisy</name>
    <name type="synonym">Chrysanthemum cinerariifolium</name>
    <dbReference type="NCBI Taxonomy" id="118510"/>
    <lineage>
        <taxon>Eukaryota</taxon>
        <taxon>Viridiplantae</taxon>
        <taxon>Streptophyta</taxon>
        <taxon>Embryophyta</taxon>
        <taxon>Tracheophyta</taxon>
        <taxon>Spermatophyta</taxon>
        <taxon>Magnoliopsida</taxon>
        <taxon>eudicotyledons</taxon>
        <taxon>Gunneridae</taxon>
        <taxon>Pentapetalae</taxon>
        <taxon>asterids</taxon>
        <taxon>campanulids</taxon>
        <taxon>Asterales</taxon>
        <taxon>Asteraceae</taxon>
        <taxon>Asteroideae</taxon>
        <taxon>Anthemideae</taxon>
        <taxon>Anthemidinae</taxon>
        <taxon>Tanacetum</taxon>
    </lineage>
</organism>
<comment type="caution">
    <text evidence="1">The sequence shown here is derived from an EMBL/GenBank/DDBJ whole genome shotgun (WGS) entry which is preliminary data.</text>
</comment>
<reference evidence="1" key="1">
    <citation type="journal article" date="2019" name="Sci. Rep.">
        <title>Draft genome of Tanacetum cinerariifolium, the natural source of mosquito coil.</title>
        <authorList>
            <person name="Yamashiro T."/>
            <person name="Shiraishi A."/>
            <person name="Satake H."/>
            <person name="Nakayama K."/>
        </authorList>
    </citation>
    <scope>NUCLEOTIDE SEQUENCE</scope>
</reference>
<name>A0A699V951_TANCI</name>
<feature type="non-terminal residue" evidence="1">
    <location>
        <position position="85"/>
    </location>
</feature>
<gene>
    <name evidence="1" type="ORF">Tci_903814</name>
</gene>
<feature type="non-terminal residue" evidence="1">
    <location>
        <position position="1"/>
    </location>
</feature>
<protein>
    <submittedName>
        <fullName evidence="1">Uncharacterized protein</fullName>
    </submittedName>
</protein>
<evidence type="ECO:0000313" key="1">
    <source>
        <dbReference type="EMBL" id="GFD31845.1"/>
    </source>
</evidence>
<dbReference type="EMBL" id="BKCJ011418040">
    <property type="protein sequence ID" value="GFD31845.1"/>
    <property type="molecule type" value="Genomic_DNA"/>
</dbReference>
<proteinExistence type="predicted"/>
<dbReference type="AlphaFoldDB" id="A0A699V951"/>